<dbReference type="SMART" id="SM00020">
    <property type="entry name" value="Tryp_SPc"/>
    <property type="match status" value="1"/>
</dbReference>
<comment type="similarity">
    <text evidence="2">Belongs to the peptidase S1 family.</text>
</comment>
<dbReference type="InterPro" id="IPR033116">
    <property type="entry name" value="TRYPSIN_SER"/>
</dbReference>
<keyword evidence="8" id="KW-0720">Serine protease</keyword>
<evidence type="ECO:0000259" key="10">
    <source>
        <dbReference type="PROSITE" id="PS50240"/>
    </source>
</evidence>
<feature type="domain" description="Peptidase S1" evidence="10">
    <location>
        <begin position="87"/>
        <end position="322"/>
    </location>
</feature>
<dbReference type="PANTHER" id="PTHR24276">
    <property type="entry name" value="POLYSERASE-RELATED"/>
    <property type="match status" value="1"/>
</dbReference>
<evidence type="ECO:0000313" key="11">
    <source>
        <dbReference type="EMBL" id="CAB9510498.1"/>
    </source>
</evidence>
<dbReference type="PROSITE" id="PS00135">
    <property type="entry name" value="TRYPSIN_SER"/>
    <property type="match status" value="1"/>
</dbReference>
<reference evidence="11" key="1">
    <citation type="submission" date="2020-06" db="EMBL/GenBank/DDBJ databases">
        <authorList>
            <consortium name="Plant Systems Biology data submission"/>
        </authorList>
    </citation>
    <scope>NUCLEOTIDE SEQUENCE</scope>
    <source>
        <strain evidence="11">D6</strain>
    </source>
</reference>
<evidence type="ECO:0000256" key="2">
    <source>
        <dbReference type="ARBA" id="ARBA00007664"/>
    </source>
</evidence>
<evidence type="ECO:0000256" key="6">
    <source>
        <dbReference type="ARBA" id="ARBA00023157"/>
    </source>
</evidence>
<comment type="caution">
    <text evidence="11">The sequence shown here is derived from an EMBL/GenBank/DDBJ whole genome shotgun (WGS) entry which is preliminary data.</text>
</comment>
<dbReference type="GO" id="GO:0005576">
    <property type="term" value="C:extracellular region"/>
    <property type="evidence" value="ECO:0007669"/>
    <property type="project" value="UniProtKB-SubCell"/>
</dbReference>
<keyword evidence="5" id="KW-0843">Virulence</keyword>
<organism evidence="11 12">
    <name type="scientific">Seminavis robusta</name>
    <dbReference type="NCBI Taxonomy" id="568900"/>
    <lineage>
        <taxon>Eukaryota</taxon>
        <taxon>Sar</taxon>
        <taxon>Stramenopiles</taxon>
        <taxon>Ochrophyta</taxon>
        <taxon>Bacillariophyta</taxon>
        <taxon>Bacillariophyceae</taxon>
        <taxon>Bacillariophycidae</taxon>
        <taxon>Naviculales</taxon>
        <taxon>Naviculaceae</taxon>
        <taxon>Seminavis</taxon>
    </lineage>
</organism>
<keyword evidence="6" id="KW-1015">Disulfide bond</keyword>
<dbReference type="AlphaFoldDB" id="A0A9N8DWZ4"/>
<dbReference type="GO" id="GO:0004252">
    <property type="term" value="F:serine-type endopeptidase activity"/>
    <property type="evidence" value="ECO:0007669"/>
    <property type="project" value="InterPro"/>
</dbReference>
<evidence type="ECO:0000256" key="5">
    <source>
        <dbReference type="ARBA" id="ARBA00023026"/>
    </source>
</evidence>
<dbReference type="FunFam" id="2.40.10.10:FF:000054">
    <property type="entry name" value="Complement C1r subcomponent"/>
    <property type="match status" value="1"/>
</dbReference>
<feature type="region of interest" description="Disordered" evidence="9">
    <location>
        <begin position="333"/>
        <end position="420"/>
    </location>
</feature>
<dbReference type="InterPro" id="IPR001314">
    <property type="entry name" value="Peptidase_S1A"/>
</dbReference>
<dbReference type="Proteomes" id="UP001153069">
    <property type="component" value="Unassembled WGS sequence"/>
</dbReference>
<dbReference type="InterPro" id="IPR043504">
    <property type="entry name" value="Peptidase_S1_PA_chymotrypsin"/>
</dbReference>
<keyword evidence="8" id="KW-0645">Protease</keyword>
<dbReference type="OrthoDB" id="9425590at2759"/>
<feature type="compositionally biased region" description="Low complexity" evidence="9">
    <location>
        <begin position="398"/>
        <end position="415"/>
    </location>
</feature>
<dbReference type="PROSITE" id="PS50240">
    <property type="entry name" value="TRYPSIN_DOM"/>
    <property type="match status" value="1"/>
</dbReference>
<dbReference type="InterPro" id="IPR001254">
    <property type="entry name" value="Trypsin_dom"/>
</dbReference>
<feature type="compositionally biased region" description="Low complexity" evidence="9">
    <location>
        <begin position="33"/>
        <end position="46"/>
    </location>
</feature>
<feature type="compositionally biased region" description="Polar residues" evidence="9">
    <location>
        <begin position="385"/>
        <end position="397"/>
    </location>
</feature>
<feature type="compositionally biased region" description="Polar residues" evidence="9">
    <location>
        <begin position="333"/>
        <end position="344"/>
    </location>
</feature>
<sequence>MLHFPEMAFEILQLKKSSQKERATMQSRRRPRATATTRSTCSNSSTSGNLCPLVLLGLLLVAAAGPRQVASSSTDGSSSRQLLRTRIVGGTPVDSGVHPYFVEWQGAHCGGTVIHDDFVISAAHCVNPNIPAHAANKRLYLNSTRRNTGIVREYTTQIVHPSFQNNGHGYEYDFVLLKTDTSMLVDPYGAPTGVRPIQMNRDPMLTVQDNGVLAVGYGQISEHNTALSNDLRDVLLYYEDDTICGNQYAEPGRFNPQTMFCTYVPGGGKDACQGDSGGPLIDWFMGTLTGVVSFGEGCAREDYAGVNARIDAVADWIDVQICDYSDFPPASCPSKTPPVSNAQSPDAGEDAPVTPGLGSGQGGSAGGPIHPGIGSGYVEIGRGNDGSSEQTPLYNPPSSMAGGSHGGSSSSSARGDAFPGEGPAVATHAITINVRYGPSPQYVTWNLALGDDDDNWTDLSRSGRGEPGVTTSSTFLDMKSGWYRFQLNPSSPGNVVWASVMGPRGEGVWSQLEGFSGAQYNIYFEINSIGIPCLEHCAPPVRSSPP</sequence>
<dbReference type="EMBL" id="CAICTM010000438">
    <property type="protein sequence ID" value="CAB9510498.1"/>
    <property type="molecule type" value="Genomic_DNA"/>
</dbReference>
<keyword evidence="4" id="KW-0732">Signal</keyword>
<dbReference type="CDD" id="cd00190">
    <property type="entry name" value="Tryp_SPc"/>
    <property type="match status" value="1"/>
</dbReference>
<evidence type="ECO:0000313" key="12">
    <source>
        <dbReference type="Proteomes" id="UP001153069"/>
    </source>
</evidence>
<dbReference type="Gene3D" id="2.40.10.10">
    <property type="entry name" value="Trypsin-like serine proteases"/>
    <property type="match status" value="1"/>
</dbReference>
<dbReference type="InterPro" id="IPR050430">
    <property type="entry name" value="Peptidase_S1"/>
</dbReference>
<comment type="subcellular location">
    <subcellularLocation>
        <location evidence="1">Secreted</location>
    </subcellularLocation>
</comment>
<accession>A0A9N8DWZ4</accession>
<dbReference type="InterPro" id="IPR009003">
    <property type="entry name" value="Peptidase_S1_PA"/>
</dbReference>
<evidence type="ECO:0000256" key="7">
    <source>
        <dbReference type="ARBA" id="ARBA00023180"/>
    </source>
</evidence>
<name>A0A9N8DWZ4_9STRA</name>
<dbReference type="SUPFAM" id="SSF50494">
    <property type="entry name" value="Trypsin-like serine proteases"/>
    <property type="match status" value="1"/>
</dbReference>
<dbReference type="Pfam" id="PF00089">
    <property type="entry name" value="Trypsin"/>
    <property type="match status" value="1"/>
</dbReference>
<protein>
    <submittedName>
        <fullName evidence="11">Coagulation factor IX</fullName>
    </submittedName>
</protein>
<evidence type="ECO:0000256" key="9">
    <source>
        <dbReference type="SAM" id="MobiDB-lite"/>
    </source>
</evidence>
<keyword evidence="3" id="KW-0964">Secreted</keyword>
<proteinExistence type="inferred from homology"/>
<feature type="region of interest" description="Disordered" evidence="9">
    <location>
        <begin position="18"/>
        <end position="46"/>
    </location>
</feature>
<evidence type="ECO:0000256" key="4">
    <source>
        <dbReference type="ARBA" id="ARBA00022729"/>
    </source>
</evidence>
<dbReference type="PROSITE" id="PS00134">
    <property type="entry name" value="TRYPSIN_HIS"/>
    <property type="match status" value="1"/>
</dbReference>
<evidence type="ECO:0000256" key="3">
    <source>
        <dbReference type="ARBA" id="ARBA00022525"/>
    </source>
</evidence>
<gene>
    <name evidence="11" type="ORF">SEMRO_439_G143180.1</name>
</gene>
<dbReference type="PRINTS" id="PR00722">
    <property type="entry name" value="CHYMOTRYPSIN"/>
</dbReference>
<keyword evidence="7" id="KW-0325">Glycoprotein</keyword>
<feature type="compositionally biased region" description="Gly residues" evidence="9">
    <location>
        <begin position="357"/>
        <end position="366"/>
    </location>
</feature>
<evidence type="ECO:0000256" key="8">
    <source>
        <dbReference type="RuleBase" id="RU363034"/>
    </source>
</evidence>
<dbReference type="PANTHER" id="PTHR24276:SF98">
    <property type="entry name" value="FI18310P1-RELATED"/>
    <property type="match status" value="1"/>
</dbReference>
<dbReference type="GO" id="GO:0006508">
    <property type="term" value="P:proteolysis"/>
    <property type="evidence" value="ECO:0007669"/>
    <property type="project" value="UniProtKB-KW"/>
</dbReference>
<evidence type="ECO:0000256" key="1">
    <source>
        <dbReference type="ARBA" id="ARBA00004613"/>
    </source>
</evidence>
<dbReference type="InterPro" id="IPR018114">
    <property type="entry name" value="TRYPSIN_HIS"/>
</dbReference>
<keyword evidence="8" id="KW-0378">Hydrolase</keyword>
<keyword evidence="12" id="KW-1185">Reference proteome</keyword>